<reference evidence="6" key="1">
    <citation type="submission" date="2020-12" db="EMBL/GenBank/DDBJ databases">
        <title>Desulfobium dissulfuricans gen. nov., sp. nov., a novel mesophilic, sulfate-reducing bacterium isolated from a deep-sea hydrothermal vent.</title>
        <authorList>
            <person name="Hashimoto Y."/>
            <person name="Tame A."/>
            <person name="Sawayama S."/>
            <person name="Miyazaki J."/>
            <person name="Takai K."/>
            <person name="Nakagawa S."/>
        </authorList>
    </citation>
    <scope>NUCLEOTIDE SEQUENCE</scope>
    <source>
        <strain evidence="6">GF1</strain>
    </source>
</reference>
<dbReference type="GO" id="GO:0016491">
    <property type="term" value="F:oxidoreductase activity"/>
    <property type="evidence" value="ECO:0007669"/>
    <property type="project" value="UniProtKB-KW"/>
</dbReference>
<evidence type="ECO:0000256" key="3">
    <source>
        <dbReference type="ARBA" id="ARBA00023004"/>
    </source>
</evidence>
<keyword evidence="4" id="KW-0411">Iron-sulfur</keyword>
<evidence type="ECO:0000259" key="5">
    <source>
        <dbReference type="Pfam" id="PF02662"/>
    </source>
</evidence>
<dbReference type="GO" id="GO:0046872">
    <property type="term" value="F:metal ion binding"/>
    <property type="evidence" value="ECO:0007669"/>
    <property type="project" value="UniProtKB-KW"/>
</dbReference>
<proteinExistence type="predicted"/>
<organism evidence="6 7">
    <name type="scientific">Desulfolithobacter dissulfuricans</name>
    <dbReference type="NCBI Taxonomy" id="2795293"/>
    <lineage>
        <taxon>Bacteria</taxon>
        <taxon>Pseudomonadati</taxon>
        <taxon>Thermodesulfobacteriota</taxon>
        <taxon>Desulfobulbia</taxon>
        <taxon>Desulfobulbales</taxon>
        <taxon>Desulfobulbaceae</taxon>
        <taxon>Desulfolithobacter</taxon>
    </lineage>
</organism>
<evidence type="ECO:0000313" key="7">
    <source>
        <dbReference type="Proteomes" id="UP001063350"/>
    </source>
</evidence>
<keyword evidence="7" id="KW-1185">Reference proteome</keyword>
<keyword evidence="2" id="KW-0560">Oxidoreductase</keyword>
<accession>A0A915U9Y5</accession>
<dbReference type="GO" id="GO:0051536">
    <property type="term" value="F:iron-sulfur cluster binding"/>
    <property type="evidence" value="ECO:0007669"/>
    <property type="project" value="UniProtKB-KW"/>
</dbReference>
<dbReference type="Proteomes" id="UP001063350">
    <property type="component" value="Chromosome"/>
</dbReference>
<keyword evidence="3" id="KW-0408">Iron</keyword>
<keyword evidence="1" id="KW-0479">Metal-binding</keyword>
<evidence type="ECO:0000256" key="1">
    <source>
        <dbReference type="ARBA" id="ARBA00022723"/>
    </source>
</evidence>
<dbReference type="Pfam" id="PF02662">
    <property type="entry name" value="FlpD"/>
    <property type="match status" value="1"/>
</dbReference>
<gene>
    <name evidence="6" type="ORF">GF1_18170</name>
</gene>
<name>A0A915U9Y5_9BACT</name>
<dbReference type="KEGG" id="ddu:GF1_18170"/>
<sequence>MSFEPKIIAFCCNWCSYAAADLAGTARMQYPPNVRIIRVMCSGMVHPELILNSFVKGADGVMVLG</sequence>
<dbReference type="InterPro" id="IPR003813">
    <property type="entry name" value="MvhD/FlpD"/>
</dbReference>
<dbReference type="AlphaFoldDB" id="A0A915U9Y5"/>
<evidence type="ECO:0000256" key="2">
    <source>
        <dbReference type="ARBA" id="ARBA00023002"/>
    </source>
</evidence>
<dbReference type="EMBL" id="AP024233">
    <property type="protein sequence ID" value="BCO09441.1"/>
    <property type="molecule type" value="Genomic_DNA"/>
</dbReference>
<protein>
    <recommendedName>
        <fullName evidence="5">F420-non-reducing hydrogenase iron-sulfur subunit D domain-containing protein</fullName>
    </recommendedName>
</protein>
<evidence type="ECO:0000256" key="4">
    <source>
        <dbReference type="ARBA" id="ARBA00023014"/>
    </source>
</evidence>
<feature type="domain" description="F420-non-reducing hydrogenase iron-sulfur subunit D" evidence="5">
    <location>
        <begin position="7"/>
        <end position="65"/>
    </location>
</feature>
<evidence type="ECO:0000313" key="6">
    <source>
        <dbReference type="EMBL" id="BCO09441.1"/>
    </source>
</evidence>